<organism evidence="18 19">
    <name type="scientific">Vallitalea pronyensis</name>
    <dbReference type="NCBI Taxonomy" id="1348613"/>
    <lineage>
        <taxon>Bacteria</taxon>
        <taxon>Bacillati</taxon>
        <taxon>Bacillota</taxon>
        <taxon>Clostridia</taxon>
        <taxon>Lachnospirales</taxon>
        <taxon>Vallitaleaceae</taxon>
        <taxon>Vallitalea</taxon>
    </lineage>
</organism>
<evidence type="ECO:0000256" key="15">
    <source>
        <dbReference type="ARBA" id="ARBA00049902"/>
    </source>
</evidence>
<evidence type="ECO:0000256" key="5">
    <source>
        <dbReference type="ARBA" id="ARBA00022960"/>
    </source>
</evidence>
<comment type="similarity">
    <text evidence="11">Belongs to the SEDS family. FtsW subfamily.</text>
</comment>
<evidence type="ECO:0000313" key="19">
    <source>
        <dbReference type="Proteomes" id="UP000683246"/>
    </source>
</evidence>
<sequence>MIYSSSYYAGVEDYNDSMHYLKKQLLWGGLSLIVMFVVSRIDYRIFNRFIGLMYIASVGFLILVLLIGVEKKGAKRWLDIGPGFQPSELSKLVIIFVVAYLCSKIVNHLDKYRMMMFVLLIIAIPAGLVGVENMSTAIVVFAVGIAVLFVAVPKVHKLILLTGVPSIIGVVALVLTASYRSTRITTWLNGPWTDPLGTGYQPIQSLYAIGTGGLFGRGLGQSLQKQGFIPEAQNDYIFSIICEELGLFGAGLLIILFILLIWRCMVIASNCSDLNGLLIVVGVMAQIGMQVIINIAVVTNSIPSTGMPLPFISYGGSSLLFLMVEIGVVLGIARRSKISKAG</sequence>
<evidence type="ECO:0000256" key="14">
    <source>
        <dbReference type="ARBA" id="ARBA00044770"/>
    </source>
</evidence>
<dbReference type="PANTHER" id="PTHR30474">
    <property type="entry name" value="CELL CYCLE PROTEIN"/>
    <property type="match status" value="1"/>
</dbReference>
<dbReference type="GO" id="GO:0032153">
    <property type="term" value="C:cell division site"/>
    <property type="evidence" value="ECO:0007669"/>
    <property type="project" value="TreeGrafter"/>
</dbReference>
<keyword evidence="3" id="KW-0808">Transferase</keyword>
<dbReference type="GO" id="GO:0005886">
    <property type="term" value="C:plasma membrane"/>
    <property type="evidence" value="ECO:0007669"/>
    <property type="project" value="TreeGrafter"/>
</dbReference>
<evidence type="ECO:0000256" key="4">
    <source>
        <dbReference type="ARBA" id="ARBA00022692"/>
    </source>
</evidence>
<dbReference type="InterPro" id="IPR001182">
    <property type="entry name" value="FtsW/RodA"/>
</dbReference>
<keyword evidence="2" id="KW-0328">Glycosyltransferase</keyword>
<feature type="transmembrane region" description="Helical" evidence="17">
    <location>
        <begin position="311"/>
        <end position="333"/>
    </location>
</feature>
<keyword evidence="6" id="KW-0573">Peptidoglycan synthesis</keyword>
<dbReference type="Pfam" id="PF01098">
    <property type="entry name" value="FTSW_RODA_SPOVE"/>
    <property type="match status" value="1"/>
</dbReference>
<evidence type="ECO:0000256" key="12">
    <source>
        <dbReference type="ARBA" id="ARBA00041185"/>
    </source>
</evidence>
<feature type="transmembrane region" description="Helical" evidence="17">
    <location>
        <begin position="274"/>
        <end position="299"/>
    </location>
</feature>
<feature type="transmembrane region" description="Helical" evidence="17">
    <location>
        <begin position="114"/>
        <end position="131"/>
    </location>
</feature>
<feature type="transmembrane region" description="Helical" evidence="17">
    <location>
        <begin position="50"/>
        <end position="69"/>
    </location>
</feature>
<accession>A0A8J8MQB4</accession>
<evidence type="ECO:0000256" key="13">
    <source>
        <dbReference type="ARBA" id="ARBA00041418"/>
    </source>
</evidence>
<name>A0A8J8MQB4_9FIRM</name>
<proteinExistence type="inferred from homology"/>
<evidence type="ECO:0000256" key="3">
    <source>
        <dbReference type="ARBA" id="ARBA00022679"/>
    </source>
</evidence>
<evidence type="ECO:0000256" key="1">
    <source>
        <dbReference type="ARBA" id="ARBA00004141"/>
    </source>
</evidence>
<evidence type="ECO:0000256" key="8">
    <source>
        <dbReference type="ARBA" id="ARBA00023136"/>
    </source>
</evidence>
<keyword evidence="4 17" id="KW-0812">Transmembrane</keyword>
<gene>
    <name evidence="18" type="ORF">HZI73_13310</name>
</gene>
<comment type="subcellular location">
    <subcellularLocation>
        <location evidence="1">Membrane</location>
        <topology evidence="1">Multi-pass membrane protein</topology>
    </subcellularLocation>
</comment>
<feature type="transmembrane region" description="Helical" evidence="17">
    <location>
        <begin position="25"/>
        <end position="43"/>
    </location>
</feature>
<evidence type="ECO:0000256" key="17">
    <source>
        <dbReference type="SAM" id="Phobius"/>
    </source>
</evidence>
<dbReference type="EMBL" id="CP058649">
    <property type="protein sequence ID" value="QUI25714.1"/>
    <property type="molecule type" value="Genomic_DNA"/>
</dbReference>
<dbReference type="GO" id="GO:0009252">
    <property type="term" value="P:peptidoglycan biosynthetic process"/>
    <property type="evidence" value="ECO:0007669"/>
    <property type="project" value="UniProtKB-KW"/>
</dbReference>
<evidence type="ECO:0000313" key="18">
    <source>
        <dbReference type="EMBL" id="QUI25714.1"/>
    </source>
</evidence>
<dbReference type="GO" id="GO:0008955">
    <property type="term" value="F:peptidoglycan glycosyltransferase activity"/>
    <property type="evidence" value="ECO:0007669"/>
    <property type="project" value="UniProtKB-EC"/>
</dbReference>
<dbReference type="GO" id="GO:0015648">
    <property type="term" value="F:lipid-linked peptidoglycan transporter activity"/>
    <property type="evidence" value="ECO:0007669"/>
    <property type="project" value="TreeGrafter"/>
</dbReference>
<dbReference type="GO" id="GO:0008360">
    <property type="term" value="P:regulation of cell shape"/>
    <property type="evidence" value="ECO:0007669"/>
    <property type="project" value="UniProtKB-KW"/>
</dbReference>
<keyword evidence="7 17" id="KW-1133">Transmembrane helix</keyword>
<keyword evidence="8 17" id="KW-0472">Membrane</keyword>
<dbReference type="KEGG" id="vpy:HZI73_13310"/>
<feature type="transmembrane region" description="Helical" evidence="17">
    <location>
        <begin position="137"/>
        <end position="152"/>
    </location>
</feature>
<keyword evidence="18" id="KW-0131">Cell cycle</keyword>
<keyword evidence="19" id="KW-1185">Reference proteome</keyword>
<dbReference type="Proteomes" id="UP000683246">
    <property type="component" value="Chromosome"/>
</dbReference>
<evidence type="ECO:0000256" key="10">
    <source>
        <dbReference type="ARBA" id="ARBA00033270"/>
    </source>
</evidence>
<evidence type="ECO:0000256" key="16">
    <source>
        <dbReference type="ARBA" id="ARBA00049966"/>
    </source>
</evidence>
<comment type="function">
    <text evidence="16">Peptidoglycan polymerase that is essential for cell division.</text>
</comment>
<evidence type="ECO:0000256" key="7">
    <source>
        <dbReference type="ARBA" id="ARBA00022989"/>
    </source>
</evidence>
<protein>
    <recommendedName>
        <fullName evidence="12">Probable peptidoglycan glycosyltransferase FtsW</fullName>
        <ecNumber evidence="14">2.4.99.28</ecNumber>
    </recommendedName>
    <alternativeName>
        <fullName evidence="13">Cell division protein FtsW</fullName>
    </alternativeName>
    <alternativeName>
        <fullName evidence="10">Cell wall polymerase</fullName>
    </alternativeName>
    <alternativeName>
        <fullName evidence="9">Peptidoglycan polymerase</fullName>
    </alternativeName>
</protein>
<feature type="transmembrane region" description="Helical" evidence="17">
    <location>
        <begin position="159"/>
        <end position="179"/>
    </location>
</feature>
<reference evidence="18" key="1">
    <citation type="submission" date="2020-07" db="EMBL/GenBank/DDBJ databases">
        <title>Vallitalea pronyensis genome.</title>
        <authorList>
            <person name="Postec A."/>
        </authorList>
    </citation>
    <scope>NUCLEOTIDE SEQUENCE</scope>
    <source>
        <strain evidence="18">FatNI3</strain>
    </source>
</reference>
<feature type="transmembrane region" description="Helical" evidence="17">
    <location>
        <begin position="236"/>
        <end position="262"/>
    </location>
</feature>
<feature type="transmembrane region" description="Helical" evidence="17">
    <location>
        <begin position="89"/>
        <end position="107"/>
    </location>
</feature>
<keyword evidence="5" id="KW-0133">Cell shape</keyword>
<dbReference type="EC" id="2.4.99.28" evidence="14"/>
<dbReference type="AlphaFoldDB" id="A0A8J8MQB4"/>
<comment type="catalytic activity">
    <reaction evidence="15">
        <text>[GlcNAc-(1-&gt;4)-Mur2Ac(oyl-L-Ala-gamma-D-Glu-L-Lys-D-Ala-D-Ala)](n)-di-trans,octa-cis-undecaprenyl diphosphate + beta-D-GlcNAc-(1-&gt;4)-Mur2Ac(oyl-L-Ala-gamma-D-Glu-L-Lys-D-Ala-D-Ala)-di-trans,octa-cis-undecaprenyl diphosphate = [GlcNAc-(1-&gt;4)-Mur2Ac(oyl-L-Ala-gamma-D-Glu-L-Lys-D-Ala-D-Ala)](n+1)-di-trans,octa-cis-undecaprenyl diphosphate + di-trans,octa-cis-undecaprenyl diphosphate + H(+)</text>
        <dbReference type="Rhea" id="RHEA:23708"/>
        <dbReference type="Rhea" id="RHEA-COMP:9602"/>
        <dbReference type="Rhea" id="RHEA-COMP:9603"/>
        <dbReference type="ChEBI" id="CHEBI:15378"/>
        <dbReference type="ChEBI" id="CHEBI:58405"/>
        <dbReference type="ChEBI" id="CHEBI:60033"/>
        <dbReference type="ChEBI" id="CHEBI:78435"/>
        <dbReference type="EC" id="2.4.99.28"/>
    </reaction>
</comment>
<evidence type="ECO:0000256" key="9">
    <source>
        <dbReference type="ARBA" id="ARBA00032370"/>
    </source>
</evidence>
<evidence type="ECO:0000256" key="2">
    <source>
        <dbReference type="ARBA" id="ARBA00022676"/>
    </source>
</evidence>
<evidence type="ECO:0000256" key="6">
    <source>
        <dbReference type="ARBA" id="ARBA00022984"/>
    </source>
</evidence>
<dbReference type="GO" id="GO:0051301">
    <property type="term" value="P:cell division"/>
    <property type="evidence" value="ECO:0007669"/>
    <property type="project" value="UniProtKB-KW"/>
</dbReference>
<evidence type="ECO:0000256" key="11">
    <source>
        <dbReference type="ARBA" id="ARBA00038053"/>
    </source>
</evidence>
<keyword evidence="18" id="KW-0132">Cell division</keyword>
<dbReference type="PANTHER" id="PTHR30474:SF2">
    <property type="entry name" value="PEPTIDOGLYCAN GLYCOSYLTRANSFERASE FTSW-RELATED"/>
    <property type="match status" value="1"/>
</dbReference>